<dbReference type="EMBL" id="AQFT01000091">
    <property type="protein sequence ID" value="EMZ25066.1"/>
    <property type="molecule type" value="Genomic_DNA"/>
</dbReference>
<dbReference type="CDD" id="cd03255">
    <property type="entry name" value="ABC_MJ0796_LolCDE_FtsE"/>
    <property type="match status" value="1"/>
</dbReference>
<dbReference type="PANTHER" id="PTHR24220">
    <property type="entry name" value="IMPORT ATP-BINDING PROTEIN"/>
    <property type="match status" value="1"/>
</dbReference>
<organism evidence="5 6">
    <name type="scientific">Eubacterium plexicaudatum ASF492</name>
    <dbReference type="NCBI Taxonomy" id="1235802"/>
    <lineage>
        <taxon>Bacteria</taxon>
        <taxon>Bacillati</taxon>
        <taxon>Bacillota</taxon>
        <taxon>Clostridia</taxon>
        <taxon>Eubacteriales</taxon>
        <taxon>Eubacteriaceae</taxon>
        <taxon>Eubacterium</taxon>
    </lineage>
</organism>
<dbReference type="GO" id="GO:0005886">
    <property type="term" value="C:plasma membrane"/>
    <property type="evidence" value="ECO:0007669"/>
    <property type="project" value="TreeGrafter"/>
</dbReference>
<reference evidence="5 6" key="1">
    <citation type="journal article" date="2014" name="Genome Announc.">
        <title>Draft genome sequences of the altered schaedler flora, a defined bacterial community from gnotobiotic mice.</title>
        <authorList>
            <person name="Wannemuehler M.J."/>
            <person name="Overstreet A.M."/>
            <person name="Ward D.V."/>
            <person name="Phillips G.J."/>
        </authorList>
    </citation>
    <scope>NUCLEOTIDE SEQUENCE [LARGE SCALE GENOMIC DNA]</scope>
    <source>
        <strain evidence="5 6">ASF492</strain>
    </source>
</reference>
<protein>
    <recommendedName>
        <fullName evidence="4">ABC transporter domain-containing protein</fullName>
    </recommendedName>
</protein>
<dbReference type="PROSITE" id="PS00211">
    <property type="entry name" value="ABC_TRANSPORTER_1"/>
    <property type="match status" value="1"/>
</dbReference>
<keyword evidence="6" id="KW-1185">Reference proteome</keyword>
<accession>N2AA22</accession>
<dbReference type="InterPro" id="IPR017911">
    <property type="entry name" value="MacB-like_ATP-bd"/>
</dbReference>
<evidence type="ECO:0000256" key="1">
    <source>
        <dbReference type="ARBA" id="ARBA00022448"/>
    </source>
</evidence>
<dbReference type="PATRIC" id="fig|1235802.3.peg.3122"/>
<dbReference type="InterPro" id="IPR003593">
    <property type="entry name" value="AAA+_ATPase"/>
</dbReference>
<dbReference type="eggNOG" id="COG1136">
    <property type="taxonomic scope" value="Bacteria"/>
</dbReference>
<dbReference type="InterPro" id="IPR027417">
    <property type="entry name" value="P-loop_NTPase"/>
</dbReference>
<comment type="caution">
    <text evidence="5">The sequence shown here is derived from an EMBL/GenBank/DDBJ whole genome shotgun (WGS) entry which is preliminary data.</text>
</comment>
<name>N2AA22_9FIRM</name>
<dbReference type="PROSITE" id="PS50893">
    <property type="entry name" value="ABC_TRANSPORTER_2"/>
    <property type="match status" value="1"/>
</dbReference>
<keyword evidence="1" id="KW-0813">Transport</keyword>
<evidence type="ECO:0000256" key="3">
    <source>
        <dbReference type="ARBA" id="ARBA00022840"/>
    </source>
</evidence>
<evidence type="ECO:0000259" key="4">
    <source>
        <dbReference type="PROSITE" id="PS50893"/>
    </source>
</evidence>
<evidence type="ECO:0000313" key="6">
    <source>
        <dbReference type="Proteomes" id="UP000012589"/>
    </source>
</evidence>
<dbReference type="GO" id="GO:0005524">
    <property type="term" value="F:ATP binding"/>
    <property type="evidence" value="ECO:0007669"/>
    <property type="project" value="UniProtKB-KW"/>
</dbReference>
<dbReference type="InterPro" id="IPR017871">
    <property type="entry name" value="ABC_transporter-like_CS"/>
</dbReference>
<dbReference type="Proteomes" id="UP000012589">
    <property type="component" value="Unassembled WGS sequence"/>
</dbReference>
<dbReference type="HOGENOM" id="CLU_000604_1_22_9"/>
<dbReference type="AlphaFoldDB" id="N2AA22"/>
<dbReference type="SUPFAM" id="SSF52540">
    <property type="entry name" value="P-loop containing nucleoside triphosphate hydrolases"/>
    <property type="match status" value="1"/>
</dbReference>
<proteinExistence type="predicted"/>
<dbReference type="OrthoDB" id="9802264at2"/>
<dbReference type="GO" id="GO:0016887">
    <property type="term" value="F:ATP hydrolysis activity"/>
    <property type="evidence" value="ECO:0007669"/>
    <property type="project" value="InterPro"/>
</dbReference>
<sequence length="255" mass="28719">MENILEVKDLCKTYIADKRQNHVLRNVNLTIREGEMTAVMGPSGSGKSTLLYTVSGMDTITAGEVRFCGRNIAQLPAAQLADLRLDEMGFIFQQMYMLKNLSVLDNIVLPACQSKKNTADRKEKVRFGQELMRRLGIIEIADHDIHEVSGGQLQRACICRSLVNHPKMIFADEPTGALNRSSSEEVMEELAKINADGTAIMLVTHDIRVAAKCSKVLYIVDGNIQGEYRFETRAKDTGLRERERELNNWLLEMGW</sequence>
<feature type="domain" description="ABC transporter" evidence="4">
    <location>
        <begin position="5"/>
        <end position="246"/>
    </location>
</feature>
<gene>
    <name evidence="5" type="ORF">C823_02956</name>
</gene>
<evidence type="ECO:0000256" key="2">
    <source>
        <dbReference type="ARBA" id="ARBA00022741"/>
    </source>
</evidence>
<dbReference type="InterPro" id="IPR003439">
    <property type="entry name" value="ABC_transporter-like_ATP-bd"/>
</dbReference>
<dbReference type="STRING" id="1235802.C823_02956"/>
<dbReference type="GO" id="GO:0022857">
    <property type="term" value="F:transmembrane transporter activity"/>
    <property type="evidence" value="ECO:0007669"/>
    <property type="project" value="TreeGrafter"/>
</dbReference>
<dbReference type="InterPro" id="IPR015854">
    <property type="entry name" value="ABC_transpr_LolD-like"/>
</dbReference>
<dbReference type="PANTHER" id="PTHR24220:SF692">
    <property type="entry name" value="ABC TRANSPORTER DOMAIN-CONTAINING PROTEIN"/>
    <property type="match status" value="1"/>
</dbReference>
<keyword evidence="3" id="KW-0067">ATP-binding</keyword>
<dbReference type="Gene3D" id="3.40.50.300">
    <property type="entry name" value="P-loop containing nucleotide triphosphate hydrolases"/>
    <property type="match status" value="1"/>
</dbReference>
<evidence type="ECO:0000313" key="5">
    <source>
        <dbReference type="EMBL" id="EMZ25066.1"/>
    </source>
</evidence>
<keyword evidence="2" id="KW-0547">Nucleotide-binding</keyword>
<dbReference type="Pfam" id="PF00005">
    <property type="entry name" value="ABC_tran"/>
    <property type="match status" value="1"/>
</dbReference>
<dbReference type="SMART" id="SM00382">
    <property type="entry name" value="AAA"/>
    <property type="match status" value="1"/>
</dbReference>